<dbReference type="GO" id="GO:0003677">
    <property type="term" value="F:DNA binding"/>
    <property type="evidence" value="ECO:0007669"/>
    <property type="project" value="UniProtKB-UniRule"/>
</dbReference>
<dbReference type="WBParaSite" id="ASIM_0000160701-mRNA-1">
    <property type="protein sequence ID" value="ASIM_0000160701-mRNA-1"/>
    <property type="gene ID" value="ASIM_0000160701"/>
</dbReference>
<evidence type="ECO:0000256" key="4">
    <source>
        <dbReference type="ARBA" id="ARBA00022722"/>
    </source>
</evidence>
<dbReference type="OrthoDB" id="26491at2759"/>
<dbReference type="SUPFAM" id="SSF47807">
    <property type="entry name" value="5' to 3' exonuclease, C-terminal subdomain"/>
    <property type="match status" value="1"/>
</dbReference>
<keyword evidence="4 13" id="KW-0540">Nuclease</keyword>
<dbReference type="PANTHER" id="PTHR11081:SF8">
    <property type="entry name" value="EXONUCLEASE 1"/>
    <property type="match status" value="1"/>
</dbReference>
<dbReference type="InterPro" id="IPR008918">
    <property type="entry name" value="HhH2"/>
</dbReference>
<dbReference type="GO" id="GO:0035312">
    <property type="term" value="F:5'-3' DNA exonuclease activity"/>
    <property type="evidence" value="ECO:0007669"/>
    <property type="project" value="UniProtKB-UniRule"/>
</dbReference>
<gene>
    <name evidence="15" type="ORF">ASIM_LOCUS1484</name>
</gene>
<keyword evidence="11 13" id="KW-0234">DNA repair</keyword>
<comment type="function">
    <text evidence="13">5'-&gt;3' double-stranded DNA exonuclease which may also possess a cryptic 3'-&gt;5' double-stranded DNA exonuclease activity. Functions in DNA mismatch repair.</text>
</comment>
<dbReference type="SUPFAM" id="SSF88723">
    <property type="entry name" value="PIN domain-like"/>
    <property type="match status" value="1"/>
</dbReference>
<accession>A0A0M3J251</accession>
<evidence type="ECO:0000256" key="12">
    <source>
        <dbReference type="ARBA" id="ARBA00023242"/>
    </source>
</evidence>
<dbReference type="Gene3D" id="3.40.50.1010">
    <property type="entry name" value="5'-nuclease"/>
    <property type="match status" value="1"/>
</dbReference>
<dbReference type="GO" id="GO:0017108">
    <property type="term" value="F:5'-flap endonuclease activity"/>
    <property type="evidence" value="ECO:0007669"/>
    <property type="project" value="TreeGrafter"/>
</dbReference>
<dbReference type="PRINTS" id="PR00853">
    <property type="entry name" value="XPGRADSUPER"/>
</dbReference>
<evidence type="ECO:0000256" key="9">
    <source>
        <dbReference type="ARBA" id="ARBA00022842"/>
    </source>
</evidence>
<dbReference type="GO" id="GO:0005634">
    <property type="term" value="C:nucleus"/>
    <property type="evidence" value="ECO:0007669"/>
    <property type="project" value="UniProtKB-SubCell"/>
</dbReference>
<evidence type="ECO:0000313" key="17">
    <source>
        <dbReference type="WBParaSite" id="ASIM_0000160701-mRNA-1"/>
    </source>
</evidence>
<evidence type="ECO:0000256" key="8">
    <source>
        <dbReference type="ARBA" id="ARBA00022801"/>
    </source>
</evidence>
<evidence type="ECO:0000256" key="2">
    <source>
        <dbReference type="ARBA" id="ARBA00010563"/>
    </source>
</evidence>
<dbReference type="InterPro" id="IPR006086">
    <property type="entry name" value="XPG-I_dom"/>
</dbReference>
<name>A0A0M3J251_ANISI</name>
<evidence type="ECO:0000256" key="6">
    <source>
        <dbReference type="ARBA" id="ARBA00022763"/>
    </source>
</evidence>
<dbReference type="InterPro" id="IPR029060">
    <property type="entry name" value="PIN-like_dom_sf"/>
</dbReference>
<dbReference type="PANTHER" id="PTHR11081">
    <property type="entry name" value="FLAP ENDONUCLEASE FAMILY MEMBER"/>
    <property type="match status" value="1"/>
</dbReference>
<dbReference type="AlphaFoldDB" id="A0A0M3J251"/>
<reference evidence="15 16" key="2">
    <citation type="submission" date="2018-11" db="EMBL/GenBank/DDBJ databases">
        <authorList>
            <consortium name="Pathogen Informatics"/>
        </authorList>
    </citation>
    <scope>NUCLEOTIDE SEQUENCE [LARGE SCALE GENOMIC DNA]</scope>
</reference>
<dbReference type="GO" id="GO:0006310">
    <property type="term" value="P:DNA recombination"/>
    <property type="evidence" value="ECO:0007669"/>
    <property type="project" value="TreeGrafter"/>
</dbReference>
<comment type="similarity">
    <text evidence="2 13">Belongs to the XPG/RAD2 endonuclease family. EXO1 subfamily.</text>
</comment>
<proteinExistence type="inferred from homology"/>
<evidence type="ECO:0000313" key="15">
    <source>
        <dbReference type="EMBL" id="VDK18809.1"/>
    </source>
</evidence>
<comment type="cofactor">
    <cofactor evidence="13">
        <name>Mg(2+)</name>
        <dbReference type="ChEBI" id="CHEBI:18420"/>
    </cofactor>
    <text evidence="13">Binds 2 magnesium ions per subunit. They probably participate in the reaction catalyzed by the enzyme. May bind an additional third magnesium ion after substrate binding.</text>
</comment>
<keyword evidence="10 13" id="KW-0267">Excision nuclease</keyword>
<evidence type="ECO:0000256" key="3">
    <source>
        <dbReference type="ARBA" id="ARBA00020324"/>
    </source>
</evidence>
<keyword evidence="8 13" id="KW-0378">Hydrolase</keyword>
<keyword evidence="9 13" id="KW-0460">Magnesium</keyword>
<dbReference type="Gene3D" id="1.10.150.20">
    <property type="entry name" value="5' to 3' exonuclease, C-terminal subdomain"/>
    <property type="match status" value="1"/>
</dbReference>
<keyword evidence="12 13" id="KW-0539">Nucleus</keyword>
<evidence type="ECO:0000256" key="7">
    <source>
        <dbReference type="ARBA" id="ARBA00022769"/>
    </source>
</evidence>
<dbReference type="SMART" id="SM00484">
    <property type="entry name" value="XPGI"/>
    <property type="match status" value="1"/>
</dbReference>
<feature type="domain" description="XPG-I" evidence="14">
    <location>
        <begin position="4"/>
        <end position="68"/>
    </location>
</feature>
<organism evidence="17">
    <name type="scientific">Anisakis simplex</name>
    <name type="common">Herring worm</name>
    <dbReference type="NCBI Taxonomy" id="6269"/>
    <lineage>
        <taxon>Eukaryota</taxon>
        <taxon>Metazoa</taxon>
        <taxon>Ecdysozoa</taxon>
        <taxon>Nematoda</taxon>
        <taxon>Chromadorea</taxon>
        <taxon>Rhabditida</taxon>
        <taxon>Spirurina</taxon>
        <taxon>Ascaridomorpha</taxon>
        <taxon>Ascaridoidea</taxon>
        <taxon>Anisakidae</taxon>
        <taxon>Anisakis</taxon>
        <taxon>Anisakis simplex complex</taxon>
    </lineage>
</organism>
<keyword evidence="7 13" id="KW-0228">DNA excision</keyword>
<evidence type="ECO:0000256" key="10">
    <source>
        <dbReference type="ARBA" id="ARBA00022881"/>
    </source>
</evidence>
<evidence type="ECO:0000259" key="14">
    <source>
        <dbReference type="SMART" id="SM00484"/>
    </source>
</evidence>
<reference evidence="17" key="1">
    <citation type="submission" date="2017-02" db="UniProtKB">
        <authorList>
            <consortium name="WormBaseParasite"/>
        </authorList>
    </citation>
    <scope>IDENTIFICATION</scope>
</reference>
<comment type="subcellular location">
    <subcellularLocation>
        <location evidence="1 13">Nucleus</location>
    </subcellularLocation>
</comment>
<evidence type="ECO:0000256" key="11">
    <source>
        <dbReference type="ARBA" id="ARBA00023204"/>
    </source>
</evidence>
<keyword evidence="16" id="KW-1185">Reference proteome</keyword>
<dbReference type="GO" id="GO:0046872">
    <property type="term" value="F:metal ion binding"/>
    <property type="evidence" value="ECO:0007669"/>
    <property type="project" value="UniProtKB-UniRule"/>
</dbReference>
<dbReference type="Pfam" id="PF00867">
    <property type="entry name" value="XPG_I"/>
    <property type="match status" value="1"/>
</dbReference>
<keyword evidence="5 13" id="KW-0479">Metal-binding</keyword>
<dbReference type="InterPro" id="IPR036279">
    <property type="entry name" value="5-3_exonuclease_C_sf"/>
</dbReference>
<keyword evidence="13" id="KW-0238">DNA-binding</keyword>
<keyword evidence="6 13" id="KW-0227">DNA damage</keyword>
<keyword evidence="13" id="KW-0269">Exonuclease</keyword>
<dbReference type="EC" id="3.1.-.-" evidence="13"/>
<dbReference type="GO" id="GO:0006298">
    <property type="term" value="P:mismatch repair"/>
    <property type="evidence" value="ECO:0007669"/>
    <property type="project" value="TreeGrafter"/>
</dbReference>
<protein>
    <recommendedName>
        <fullName evidence="3 13">Exonuclease 1</fullName>
        <ecNumber evidence="13">3.1.-.-</ecNumber>
    </recommendedName>
</protein>
<evidence type="ECO:0000256" key="5">
    <source>
        <dbReference type="ARBA" id="ARBA00022723"/>
    </source>
</evidence>
<dbReference type="InterPro" id="IPR006084">
    <property type="entry name" value="XPG/Rad2"/>
</dbReference>
<evidence type="ECO:0000256" key="1">
    <source>
        <dbReference type="ARBA" id="ARBA00004123"/>
    </source>
</evidence>
<sequence length="347" mass="39216">MDMVDILVAPYESDAQLAFLTQTGIAHAVVTEDSDLIAFGCEKIILKMQADGSCTIYERSELPKCFSRPLCDDFDFTKFRRICILAGCDYLKNGLPGVGLNKAATFMSKTSGTNLEQILPRLPRYLNMKNLKIKKEFIADAIRAENTFLHQIVYDPRQRRQRPLNEYPKSDGTPEDEDFVCITIDDENQTDYSYAGKIDSPTTAFRLVSTYSDSDAQLNFKIRMALGNLAEQPRICDKFTLPKEIPEWSIWSPNFRNGAERLKARKEAEEAKKQMCGAFVLTGVRKVQRSSTAIIYEKNARDDDTTVSGEEDEDDFIQPIQTKSNHAVNKNIKVNSLVSISNTLICN</sequence>
<dbReference type="FunFam" id="1.10.150.20:FF:000011">
    <property type="entry name" value="exonuclease 1"/>
    <property type="match status" value="1"/>
</dbReference>
<evidence type="ECO:0000256" key="13">
    <source>
        <dbReference type="RuleBase" id="RU910737"/>
    </source>
</evidence>
<evidence type="ECO:0000313" key="16">
    <source>
        <dbReference type="Proteomes" id="UP000267096"/>
    </source>
</evidence>
<dbReference type="Proteomes" id="UP000267096">
    <property type="component" value="Unassembled WGS sequence"/>
</dbReference>
<dbReference type="EMBL" id="UYRR01001598">
    <property type="protein sequence ID" value="VDK18809.1"/>
    <property type="molecule type" value="Genomic_DNA"/>
</dbReference>
<dbReference type="SMART" id="SM00279">
    <property type="entry name" value="HhH2"/>
    <property type="match status" value="1"/>
</dbReference>